<evidence type="ECO:0000256" key="1">
    <source>
        <dbReference type="ARBA" id="ARBA00004370"/>
    </source>
</evidence>
<comment type="subcellular location">
    <subcellularLocation>
        <location evidence="1">Membrane</location>
    </subcellularLocation>
</comment>
<dbReference type="Gene3D" id="1.20.1070.10">
    <property type="entry name" value="Rhodopsin 7-helix transmembrane proteins"/>
    <property type="match status" value="1"/>
</dbReference>
<dbReference type="PANTHER" id="PTHR46273">
    <property type="entry name" value="MYOSUPPRESSIN RECEPTOR 1, ISOFORM B-RELATED"/>
    <property type="match status" value="1"/>
</dbReference>
<feature type="transmembrane region" description="Helical" evidence="5">
    <location>
        <begin position="38"/>
        <end position="69"/>
    </location>
</feature>
<keyword evidence="3 5" id="KW-1133">Transmembrane helix</keyword>
<name>A0A914NS57_MELIC</name>
<evidence type="ECO:0000256" key="3">
    <source>
        <dbReference type="ARBA" id="ARBA00022989"/>
    </source>
</evidence>
<dbReference type="GO" id="GO:0008528">
    <property type="term" value="F:G protein-coupled peptide receptor activity"/>
    <property type="evidence" value="ECO:0007669"/>
    <property type="project" value="InterPro"/>
</dbReference>
<dbReference type="InterPro" id="IPR017452">
    <property type="entry name" value="GPCR_Rhodpsn_7TM"/>
</dbReference>
<keyword evidence="2 5" id="KW-0812">Transmembrane</keyword>
<dbReference type="InterPro" id="IPR019427">
    <property type="entry name" value="7TM_GPCR_serpentine_rcpt_Srw"/>
</dbReference>
<evidence type="ECO:0000313" key="8">
    <source>
        <dbReference type="WBParaSite" id="Minc3s09767g43517"/>
    </source>
</evidence>
<protein>
    <submittedName>
        <fullName evidence="8">G-protein coupled receptors family 1 profile domain-containing protein</fullName>
    </submittedName>
</protein>
<feature type="domain" description="G-protein coupled receptors family 1 profile" evidence="6">
    <location>
        <begin position="1"/>
        <end position="84"/>
    </location>
</feature>
<dbReference type="Proteomes" id="UP000887563">
    <property type="component" value="Unplaced"/>
</dbReference>
<dbReference type="PANTHER" id="PTHR46273:SF14">
    <property type="entry name" value="G-PROTEIN COUPLED RECEPTOR DMSR-1"/>
    <property type="match status" value="1"/>
</dbReference>
<dbReference type="WBParaSite" id="Minc3s09767g43517">
    <property type="protein sequence ID" value="Minc3s09767g43517"/>
    <property type="gene ID" value="Minc3s09767g43517"/>
</dbReference>
<dbReference type="PROSITE" id="PS51257">
    <property type="entry name" value="PROKAR_LIPOPROTEIN"/>
    <property type="match status" value="1"/>
</dbReference>
<dbReference type="Pfam" id="PF10324">
    <property type="entry name" value="7TM_GPCR_Srw"/>
    <property type="match status" value="1"/>
</dbReference>
<dbReference type="GO" id="GO:0005886">
    <property type="term" value="C:plasma membrane"/>
    <property type="evidence" value="ECO:0007669"/>
    <property type="project" value="TreeGrafter"/>
</dbReference>
<proteinExistence type="predicted"/>
<keyword evidence="4 5" id="KW-0472">Membrane</keyword>
<accession>A0A914NS57</accession>
<evidence type="ECO:0000256" key="4">
    <source>
        <dbReference type="ARBA" id="ARBA00023136"/>
    </source>
</evidence>
<dbReference type="SUPFAM" id="SSF81321">
    <property type="entry name" value="Family A G protein-coupled receptor-like"/>
    <property type="match status" value="1"/>
</dbReference>
<evidence type="ECO:0000256" key="5">
    <source>
        <dbReference type="SAM" id="Phobius"/>
    </source>
</evidence>
<evidence type="ECO:0000256" key="2">
    <source>
        <dbReference type="ARBA" id="ARBA00022692"/>
    </source>
</evidence>
<evidence type="ECO:0000313" key="7">
    <source>
        <dbReference type="Proteomes" id="UP000887563"/>
    </source>
</evidence>
<sequence>MYFQMRTPVNMILTAMACCDTVVLFFQSYLYYTLHFWSYGWCVFLISHAHLSLVFHSSSIWLSVMLALIRYLTLRRRGKACVQV</sequence>
<evidence type="ECO:0000259" key="6">
    <source>
        <dbReference type="PROSITE" id="PS50262"/>
    </source>
</evidence>
<keyword evidence="7" id="KW-1185">Reference proteome</keyword>
<dbReference type="PROSITE" id="PS50262">
    <property type="entry name" value="G_PROTEIN_RECEP_F1_2"/>
    <property type="match status" value="1"/>
</dbReference>
<feature type="transmembrane region" description="Helical" evidence="5">
    <location>
        <begin position="12"/>
        <end position="32"/>
    </location>
</feature>
<dbReference type="InterPro" id="IPR053219">
    <property type="entry name" value="GPCR_Dmsr-1"/>
</dbReference>
<organism evidence="7 8">
    <name type="scientific">Meloidogyne incognita</name>
    <name type="common">Southern root-knot nematode worm</name>
    <name type="synonym">Oxyuris incognita</name>
    <dbReference type="NCBI Taxonomy" id="6306"/>
    <lineage>
        <taxon>Eukaryota</taxon>
        <taxon>Metazoa</taxon>
        <taxon>Ecdysozoa</taxon>
        <taxon>Nematoda</taxon>
        <taxon>Chromadorea</taxon>
        <taxon>Rhabditida</taxon>
        <taxon>Tylenchina</taxon>
        <taxon>Tylenchomorpha</taxon>
        <taxon>Tylenchoidea</taxon>
        <taxon>Meloidogynidae</taxon>
        <taxon>Meloidogyninae</taxon>
        <taxon>Meloidogyne</taxon>
        <taxon>Meloidogyne incognita group</taxon>
    </lineage>
</organism>
<reference evidence="8" key="1">
    <citation type="submission" date="2022-11" db="UniProtKB">
        <authorList>
            <consortium name="WormBaseParasite"/>
        </authorList>
    </citation>
    <scope>IDENTIFICATION</scope>
</reference>
<dbReference type="AlphaFoldDB" id="A0A914NS57"/>